<dbReference type="GO" id="GO:0003934">
    <property type="term" value="F:GTP cyclohydrolase I activity"/>
    <property type="evidence" value="ECO:0007669"/>
    <property type="project" value="UniProtKB-EC"/>
</dbReference>
<dbReference type="CDD" id="cd00642">
    <property type="entry name" value="GTP_cyclohydro1"/>
    <property type="match status" value="1"/>
</dbReference>
<dbReference type="Gene3D" id="1.10.286.10">
    <property type="match status" value="1"/>
</dbReference>
<evidence type="ECO:0000259" key="10">
    <source>
        <dbReference type="Pfam" id="PF01227"/>
    </source>
</evidence>
<dbReference type="NCBIfam" id="NF006825">
    <property type="entry name" value="PRK09347.1-2"/>
    <property type="match status" value="1"/>
</dbReference>
<dbReference type="InterPro" id="IPR018234">
    <property type="entry name" value="GTP_CycHdrlase_I_CS"/>
</dbReference>
<evidence type="ECO:0000256" key="5">
    <source>
        <dbReference type="ARBA" id="ARBA00022741"/>
    </source>
</evidence>
<dbReference type="GO" id="GO:0005525">
    <property type="term" value="F:GTP binding"/>
    <property type="evidence" value="ECO:0007669"/>
    <property type="project" value="UniProtKB-KW"/>
</dbReference>
<feature type="compositionally biased region" description="Basic and acidic residues" evidence="9">
    <location>
        <begin position="147"/>
        <end position="158"/>
    </location>
</feature>
<gene>
    <name evidence="11" type="ORF">ASEP1449_LOCUS1651</name>
</gene>
<dbReference type="PROSITE" id="PS00859">
    <property type="entry name" value="GTP_CYCLOHYDROL_1_1"/>
    <property type="match status" value="1"/>
</dbReference>
<dbReference type="FunFam" id="1.10.286.10:FF:000003">
    <property type="entry name" value="GTP cyclohydrolase 1"/>
    <property type="match status" value="1"/>
</dbReference>
<dbReference type="Gene3D" id="3.30.1130.10">
    <property type="match status" value="1"/>
</dbReference>
<dbReference type="EMBL" id="HBHQ01002575">
    <property type="protein sequence ID" value="CAD9809828.1"/>
    <property type="molecule type" value="Transcribed_RNA"/>
</dbReference>
<comment type="similarity">
    <text evidence="2">Belongs to the GTP cyclohydrolase I family.</text>
</comment>
<dbReference type="AlphaFoldDB" id="A0A7S2U825"/>
<dbReference type="InterPro" id="IPR001474">
    <property type="entry name" value="GTP_CycHdrlase_I"/>
</dbReference>
<dbReference type="Pfam" id="PF01227">
    <property type="entry name" value="GTP_cyclohydroI"/>
    <property type="match status" value="1"/>
</dbReference>
<dbReference type="InterPro" id="IPR043134">
    <property type="entry name" value="GTP-CH-I_N"/>
</dbReference>
<evidence type="ECO:0000256" key="6">
    <source>
        <dbReference type="ARBA" id="ARBA00022801"/>
    </source>
</evidence>
<keyword evidence="7" id="KW-0342">GTP-binding</keyword>
<accession>A0A7S2U825</accession>
<feature type="region of interest" description="Disordered" evidence="9">
    <location>
        <begin position="1"/>
        <end position="75"/>
    </location>
</feature>
<dbReference type="FunFam" id="3.30.1130.10:FF:000012">
    <property type="entry name" value="GTP cyclohydrolase 1"/>
    <property type="match status" value="1"/>
</dbReference>
<evidence type="ECO:0000256" key="8">
    <source>
        <dbReference type="ARBA" id="ARBA00030854"/>
    </source>
</evidence>
<dbReference type="UniPathway" id="UPA00848">
    <property type="reaction ID" value="UER00151"/>
</dbReference>
<reference evidence="11" key="1">
    <citation type="submission" date="2021-01" db="EMBL/GenBank/DDBJ databases">
        <authorList>
            <person name="Corre E."/>
            <person name="Pelletier E."/>
            <person name="Niang G."/>
            <person name="Scheremetjew M."/>
            <person name="Finn R."/>
            <person name="Kale V."/>
            <person name="Holt S."/>
            <person name="Cochrane G."/>
            <person name="Meng A."/>
            <person name="Brown T."/>
            <person name="Cohen L."/>
        </authorList>
    </citation>
    <scope>NUCLEOTIDE SEQUENCE</scope>
    <source>
        <strain evidence="11">CCMP2084</strain>
    </source>
</reference>
<feature type="compositionally biased region" description="Polar residues" evidence="9">
    <location>
        <begin position="1"/>
        <end position="10"/>
    </location>
</feature>
<protein>
    <recommendedName>
        <fullName evidence="4">GTP cyclohydrolase 1</fullName>
        <ecNumber evidence="3">3.5.4.16</ecNumber>
    </recommendedName>
    <alternativeName>
        <fullName evidence="8">GTP cyclohydrolase I</fullName>
    </alternativeName>
</protein>
<dbReference type="PANTHER" id="PTHR11109">
    <property type="entry name" value="GTP CYCLOHYDROLASE I"/>
    <property type="match status" value="1"/>
</dbReference>
<dbReference type="GO" id="GO:0006729">
    <property type="term" value="P:tetrahydrobiopterin biosynthetic process"/>
    <property type="evidence" value="ECO:0007669"/>
    <property type="project" value="TreeGrafter"/>
</dbReference>
<dbReference type="InterPro" id="IPR043133">
    <property type="entry name" value="GTP-CH-I_C/QueF"/>
</dbReference>
<dbReference type="NCBIfam" id="NF006826">
    <property type="entry name" value="PRK09347.1-3"/>
    <property type="match status" value="1"/>
</dbReference>
<evidence type="ECO:0000256" key="7">
    <source>
        <dbReference type="ARBA" id="ARBA00023134"/>
    </source>
</evidence>
<feature type="domain" description="GTP cyclohydrolase I" evidence="10">
    <location>
        <begin position="165"/>
        <end position="342"/>
    </location>
</feature>
<evidence type="ECO:0000313" key="11">
    <source>
        <dbReference type="EMBL" id="CAD9809828.1"/>
    </source>
</evidence>
<evidence type="ECO:0000256" key="1">
    <source>
        <dbReference type="ARBA" id="ARBA00005080"/>
    </source>
</evidence>
<dbReference type="GO" id="GO:0008270">
    <property type="term" value="F:zinc ion binding"/>
    <property type="evidence" value="ECO:0007669"/>
    <property type="project" value="TreeGrafter"/>
</dbReference>
<keyword evidence="6" id="KW-0378">Hydrolase</keyword>
<dbReference type="PROSITE" id="PS00860">
    <property type="entry name" value="GTP_CYCLOHYDROL_1_2"/>
    <property type="match status" value="1"/>
</dbReference>
<keyword evidence="5" id="KW-0547">Nucleotide-binding</keyword>
<comment type="pathway">
    <text evidence="1">Cofactor biosynthesis; 7,8-dihydroneopterin triphosphate biosynthesis; 7,8-dihydroneopterin triphosphate from GTP: step 1/1.</text>
</comment>
<dbReference type="GO" id="GO:0046654">
    <property type="term" value="P:tetrahydrofolate biosynthetic process"/>
    <property type="evidence" value="ECO:0007669"/>
    <property type="project" value="InterPro"/>
</dbReference>
<dbReference type="SUPFAM" id="SSF55620">
    <property type="entry name" value="Tetrahydrobiopterin biosynthesis enzymes-like"/>
    <property type="match status" value="1"/>
</dbReference>
<dbReference type="HAMAP" id="MF_00223">
    <property type="entry name" value="FolE"/>
    <property type="match status" value="1"/>
</dbReference>
<feature type="compositionally biased region" description="Basic residues" evidence="9">
    <location>
        <begin position="124"/>
        <end position="133"/>
    </location>
</feature>
<dbReference type="EC" id="3.5.4.16" evidence="3"/>
<evidence type="ECO:0000256" key="2">
    <source>
        <dbReference type="ARBA" id="ARBA00008085"/>
    </source>
</evidence>
<name>A0A7S2U825_9STRA</name>
<evidence type="ECO:0000256" key="4">
    <source>
        <dbReference type="ARBA" id="ARBA00017272"/>
    </source>
</evidence>
<feature type="compositionally biased region" description="Low complexity" evidence="9">
    <location>
        <begin position="35"/>
        <end position="66"/>
    </location>
</feature>
<feature type="region of interest" description="Disordered" evidence="9">
    <location>
        <begin position="99"/>
        <end position="158"/>
    </location>
</feature>
<dbReference type="InterPro" id="IPR020602">
    <property type="entry name" value="GTP_CycHdrlase_I_dom"/>
</dbReference>
<dbReference type="NCBIfam" id="TIGR00063">
    <property type="entry name" value="folE"/>
    <property type="match status" value="1"/>
</dbReference>
<evidence type="ECO:0000256" key="3">
    <source>
        <dbReference type="ARBA" id="ARBA00012715"/>
    </source>
</evidence>
<proteinExistence type="inferred from homology"/>
<dbReference type="PANTHER" id="PTHR11109:SF7">
    <property type="entry name" value="GTP CYCLOHYDROLASE 1"/>
    <property type="match status" value="1"/>
</dbReference>
<dbReference type="GO" id="GO:0005737">
    <property type="term" value="C:cytoplasm"/>
    <property type="evidence" value="ECO:0007669"/>
    <property type="project" value="TreeGrafter"/>
</dbReference>
<organism evidence="11">
    <name type="scientific">Attheya septentrionalis</name>
    <dbReference type="NCBI Taxonomy" id="420275"/>
    <lineage>
        <taxon>Eukaryota</taxon>
        <taxon>Sar</taxon>
        <taxon>Stramenopiles</taxon>
        <taxon>Ochrophyta</taxon>
        <taxon>Bacillariophyta</taxon>
        <taxon>Coscinodiscophyceae</taxon>
        <taxon>Chaetocerotophycidae</taxon>
        <taxon>Chaetocerotales</taxon>
        <taxon>Attheyaceae</taxon>
        <taxon>Attheya</taxon>
    </lineage>
</organism>
<evidence type="ECO:0000256" key="9">
    <source>
        <dbReference type="SAM" id="MobiDB-lite"/>
    </source>
</evidence>
<sequence>MSQVSSSTKKANPAVPSVEGRKRKKRKTKSSVEYAPPAVEESSSVSTSSSLPFVSAPSSSNSSYSSAEEEGTDSTKTETCLLPLCRVCICQPCETTRSQLRQTASEQKSPKKSKTARSDPQKKSLTKPQKKTSKQHESSSSSSTKELVVKEETEETKEKKIAKMTEACQTILTCIGEDPGREGLLKTPERWAKALLFMTHGYAQTGADVTNGAVFNEEDHKEMVVVKDIDIHSLCEHHMVPFTGRVHVGYIPNGKILGLSKLARIAEVYARRLQVQERLTRQIADAVVEAVDPLGVAVVIECSHFCMVMRGVQKCGAKTVTSSVRGCFETNSKTRAEFFSIINR</sequence>